<evidence type="ECO:0000313" key="1">
    <source>
        <dbReference type="Proteomes" id="UP000790787"/>
    </source>
</evidence>
<keyword evidence="1" id="KW-1185">Reference proteome</keyword>
<organism evidence="1 2">
    <name type="scientific">Nicotiana tabacum</name>
    <name type="common">Common tobacco</name>
    <dbReference type="NCBI Taxonomy" id="4097"/>
    <lineage>
        <taxon>Eukaryota</taxon>
        <taxon>Viridiplantae</taxon>
        <taxon>Streptophyta</taxon>
        <taxon>Embryophyta</taxon>
        <taxon>Tracheophyta</taxon>
        <taxon>Spermatophyta</taxon>
        <taxon>Magnoliopsida</taxon>
        <taxon>eudicotyledons</taxon>
        <taxon>Gunneridae</taxon>
        <taxon>Pentapetalae</taxon>
        <taxon>asterids</taxon>
        <taxon>lamiids</taxon>
        <taxon>Solanales</taxon>
        <taxon>Solanaceae</taxon>
        <taxon>Nicotianoideae</taxon>
        <taxon>Nicotianeae</taxon>
        <taxon>Nicotiana</taxon>
    </lineage>
</organism>
<dbReference type="RefSeq" id="XP_075086725.1">
    <property type="nucleotide sequence ID" value="XM_075230624.1"/>
</dbReference>
<sequence length="383" mass="42716">MGIYLSTPKTEKFSEDGENVKVRYGLSSMQGWRATMEDAHAAITDLDASTSFFGVYDGHGGKVVAKFCAKYLHQQVLKHEAYLHGDIGTSVQKAFFRMDEMMRGQRGWRELAALGDRLNKFTGMIEGLMWSPRNGDGNGNTDDWAFEEGPHSDFPGPTSGSTACVAIIRENQVIVANAGDSRCVISRKGQAYNLSRDHKPDLEIERERILKAGGFIHAGRVNGSLNLARAIGDMEFKQNKFLPAEKQVVTADPDINIVELCDDDDFIVLACDGVWDCMSSQQLVDFIHEQLNSVSLIDDASVSLRLVNAQVQNSNMCVSCSIEIFELCDIHHIHFMEVPKAKDYKATKSETCGKPRNPSFQRYVKEFLIGVWHLLLEVKDAII</sequence>
<evidence type="ECO:0000313" key="2">
    <source>
        <dbReference type="RefSeq" id="XP_075086725.1"/>
    </source>
</evidence>
<accession>A0AC58SP26</accession>
<protein>
    <submittedName>
        <fullName evidence="2">Uncharacterized protein</fullName>
    </submittedName>
</protein>
<proteinExistence type="predicted"/>
<name>A0AC58SP26_TOBAC</name>
<reference evidence="1" key="1">
    <citation type="journal article" date="2014" name="Nat. Commun.">
        <title>The tobacco genome sequence and its comparison with those of tomato and potato.</title>
        <authorList>
            <person name="Sierro N."/>
            <person name="Battey J.N."/>
            <person name="Ouadi S."/>
            <person name="Bakaher N."/>
            <person name="Bovet L."/>
            <person name="Willig A."/>
            <person name="Goepfert S."/>
            <person name="Peitsch M.C."/>
            <person name="Ivanov N.V."/>
        </authorList>
    </citation>
    <scope>NUCLEOTIDE SEQUENCE [LARGE SCALE GENOMIC DNA]</scope>
</reference>
<gene>
    <name evidence="2" type="primary">LOC107778442</name>
</gene>
<reference evidence="2" key="2">
    <citation type="submission" date="2025-08" db="UniProtKB">
        <authorList>
            <consortium name="RefSeq"/>
        </authorList>
    </citation>
    <scope>IDENTIFICATION</scope>
    <source>
        <tissue evidence="2">Leaf</tissue>
    </source>
</reference>
<dbReference type="Proteomes" id="UP000790787">
    <property type="component" value="Chromosome 15"/>
</dbReference>